<evidence type="ECO:0000256" key="2">
    <source>
        <dbReference type="ARBA" id="ARBA00022771"/>
    </source>
</evidence>
<dbReference type="GO" id="GO:0031431">
    <property type="term" value="C:Dbf4-dependent protein kinase complex"/>
    <property type="evidence" value="ECO:0007669"/>
    <property type="project" value="TreeGrafter"/>
</dbReference>
<keyword evidence="2 4" id="KW-0863">Zinc-finger</keyword>
<dbReference type="InterPro" id="IPR036420">
    <property type="entry name" value="BRCT_dom_sf"/>
</dbReference>
<dbReference type="SMART" id="SM00586">
    <property type="entry name" value="ZnF_DBF"/>
    <property type="match status" value="1"/>
</dbReference>
<proteinExistence type="predicted"/>
<dbReference type="OrthoDB" id="21380at2759"/>
<dbReference type="AlphaFoldDB" id="A0A9P3PJS1"/>
<dbReference type="PROSITE" id="PS51265">
    <property type="entry name" value="ZF_DBF4"/>
    <property type="match status" value="1"/>
</dbReference>
<feature type="compositionally biased region" description="Polar residues" evidence="5">
    <location>
        <begin position="12"/>
        <end position="22"/>
    </location>
</feature>
<dbReference type="GO" id="GO:1901987">
    <property type="term" value="P:regulation of cell cycle phase transition"/>
    <property type="evidence" value="ECO:0007669"/>
    <property type="project" value="TreeGrafter"/>
</dbReference>
<feature type="domain" description="DBF4-type" evidence="6">
    <location>
        <begin position="496"/>
        <end position="545"/>
    </location>
</feature>
<keyword evidence="8" id="KW-1185">Reference proteome</keyword>
<dbReference type="Gene3D" id="3.40.50.10190">
    <property type="entry name" value="BRCT domain"/>
    <property type="match status" value="1"/>
</dbReference>
<dbReference type="InterPro" id="IPR038545">
    <property type="entry name" value="Znf_DBF_sf"/>
</dbReference>
<comment type="caution">
    <text evidence="7">The sequence shown here is derived from an EMBL/GenBank/DDBJ whole genome shotgun (WGS) entry which is preliminary data.</text>
</comment>
<evidence type="ECO:0000256" key="4">
    <source>
        <dbReference type="PROSITE-ProRule" id="PRU00600"/>
    </source>
</evidence>
<protein>
    <submittedName>
        <fullName evidence="7">Zinc finger in DBF-like proteins</fullName>
    </submittedName>
</protein>
<accession>A0A9P3PJS1</accession>
<dbReference type="InterPro" id="IPR006572">
    <property type="entry name" value="Znf_DBF"/>
</dbReference>
<name>A0A9P3PJS1_LYOSH</name>
<reference evidence="7" key="1">
    <citation type="submission" date="2022-07" db="EMBL/GenBank/DDBJ databases">
        <title>The genome of Lyophyllum shimeji provides insight into the initial evolution of ectomycorrhizal fungal genome.</title>
        <authorList>
            <person name="Kobayashi Y."/>
            <person name="Shibata T."/>
            <person name="Hirakawa H."/>
            <person name="Shigenobu S."/>
            <person name="Nishiyama T."/>
            <person name="Yamada A."/>
            <person name="Hasebe M."/>
            <person name="Kawaguchi M."/>
        </authorList>
    </citation>
    <scope>NUCLEOTIDE SEQUENCE</scope>
    <source>
        <strain evidence="7">AT787</strain>
    </source>
</reference>
<dbReference type="FunFam" id="6.10.250.3410:FF:000001">
    <property type="entry name" value="Protein DBF4 homolog A"/>
    <property type="match status" value="1"/>
</dbReference>
<dbReference type="InterPro" id="IPR051590">
    <property type="entry name" value="Replication_Regulatory_Kinase"/>
</dbReference>
<dbReference type="Pfam" id="PF00533">
    <property type="entry name" value="BRCT"/>
    <property type="match status" value="1"/>
</dbReference>
<dbReference type="GO" id="GO:0003676">
    <property type="term" value="F:nucleic acid binding"/>
    <property type="evidence" value="ECO:0007669"/>
    <property type="project" value="InterPro"/>
</dbReference>
<dbReference type="SUPFAM" id="SSF52113">
    <property type="entry name" value="BRCT domain"/>
    <property type="match status" value="1"/>
</dbReference>
<evidence type="ECO:0000256" key="5">
    <source>
        <dbReference type="SAM" id="MobiDB-lite"/>
    </source>
</evidence>
<evidence type="ECO:0000313" key="8">
    <source>
        <dbReference type="Proteomes" id="UP001063166"/>
    </source>
</evidence>
<dbReference type="EMBL" id="BRPK01000004">
    <property type="protein sequence ID" value="GLB37228.1"/>
    <property type="molecule type" value="Genomic_DNA"/>
</dbReference>
<dbReference type="InterPro" id="IPR013939">
    <property type="entry name" value="Regulatory_Dfp1/Him1"/>
</dbReference>
<dbReference type="Gene3D" id="6.10.250.3410">
    <property type="entry name" value="DBF zinc finger"/>
    <property type="match status" value="1"/>
</dbReference>
<dbReference type="GO" id="GO:0010571">
    <property type="term" value="P:positive regulation of nuclear cell cycle DNA replication"/>
    <property type="evidence" value="ECO:0007669"/>
    <property type="project" value="TreeGrafter"/>
</dbReference>
<dbReference type="InterPro" id="IPR001357">
    <property type="entry name" value="BRCT_dom"/>
</dbReference>
<evidence type="ECO:0000313" key="7">
    <source>
        <dbReference type="EMBL" id="GLB37228.1"/>
    </source>
</evidence>
<evidence type="ECO:0000256" key="1">
    <source>
        <dbReference type="ARBA" id="ARBA00022723"/>
    </source>
</evidence>
<dbReference type="PANTHER" id="PTHR15375">
    <property type="entry name" value="ACTIVATOR OF S-PHASE KINASE-RELATED"/>
    <property type="match status" value="1"/>
</dbReference>
<dbReference type="GO" id="GO:0008270">
    <property type="term" value="F:zinc ion binding"/>
    <property type="evidence" value="ECO:0007669"/>
    <property type="project" value="UniProtKB-KW"/>
</dbReference>
<feature type="compositionally biased region" description="Basic and acidic residues" evidence="5">
    <location>
        <begin position="64"/>
        <end position="83"/>
    </location>
</feature>
<keyword evidence="1" id="KW-0479">Metal-binding</keyword>
<sequence length="619" mass="68891">MATLNRRPLATRSLQASSTLSPLKSHRTVSASKRPRSPEPPVDPSTSQPTTKRVKALDPSPASKARDQLRERKHLEREQQKAEFKEKYTRAFPAFTFYFDELNIGSVALDAYEERIEQLGAKIVKFLDKTVTHFISNRPDAAVAVPVDKENALKPGNTLQSPIKLKGRTAEETECGNAVAPSTTLSYKIWNTAKLESVLSRLLDSPVGSTSIGPAAARKQVPSLARLLKSEQIHGTTERDPTQRRHDFKYFNRGSKFVLVEDLRQEIATIIAYEYAAPKTRDGVTARPPWPVLHCHPQARGPFIAFDEKEKRRWEKLQKAEGEQKAERKEYSSRIRQAELVKRKAQANLRARRAGDLRRCVSMNNLHRTATFPDPPDDENLLGADGDGENLDSAIASGFLASGTAGYMAASGNSVGITSTTGTTSTTGYTTRALQLPSTLSGRMKHVVTSRKFPSAAADKENKAPLMGPPASIPERQPLLRKSRSTNTLKLPKREEGCKPGYCESCRTKFDDFRAHVAGRKHQRFATNDANFLQLDCVLARVHRRTKSEVLEARMKSEERRKNYCSNAHEGRGSPVDEPEFSSLVHHAIEYDAYEDIDMLGGSDRTSSTVALSTSHTYH</sequence>
<organism evidence="7 8">
    <name type="scientific">Lyophyllum shimeji</name>
    <name type="common">Hon-shimeji</name>
    <name type="synonym">Tricholoma shimeji</name>
    <dbReference type="NCBI Taxonomy" id="47721"/>
    <lineage>
        <taxon>Eukaryota</taxon>
        <taxon>Fungi</taxon>
        <taxon>Dikarya</taxon>
        <taxon>Basidiomycota</taxon>
        <taxon>Agaricomycotina</taxon>
        <taxon>Agaricomycetes</taxon>
        <taxon>Agaricomycetidae</taxon>
        <taxon>Agaricales</taxon>
        <taxon>Tricholomatineae</taxon>
        <taxon>Lyophyllaceae</taxon>
        <taxon>Lyophyllum</taxon>
    </lineage>
</organism>
<dbReference type="GO" id="GO:0043539">
    <property type="term" value="F:protein serine/threonine kinase activator activity"/>
    <property type="evidence" value="ECO:0007669"/>
    <property type="project" value="TreeGrafter"/>
</dbReference>
<feature type="region of interest" description="Disordered" evidence="5">
    <location>
        <begin position="1"/>
        <end position="83"/>
    </location>
</feature>
<dbReference type="Pfam" id="PF07535">
    <property type="entry name" value="zf-DBF"/>
    <property type="match status" value="1"/>
</dbReference>
<gene>
    <name evidence="7" type="primary">DBF4</name>
    <name evidence="7" type="ORF">LshimejAT787_0402790</name>
</gene>
<dbReference type="PANTHER" id="PTHR15375:SF26">
    <property type="entry name" value="PROTEIN CHIFFON"/>
    <property type="match status" value="1"/>
</dbReference>
<evidence type="ECO:0000259" key="6">
    <source>
        <dbReference type="PROSITE" id="PS51265"/>
    </source>
</evidence>
<dbReference type="Pfam" id="PF08630">
    <property type="entry name" value="Dfp1_Him1_M"/>
    <property type="match status" value="1"/>
</dbReference>
<feature type="region of interest" description="Disordered" evidence="5">
    <location>
        <begin position="453"/>
        <end position="475"/>
    </location>
</feature>
<dbReference type="Proteomes" id="UP001063166">
    <property type="component" value="Unassembled WGS sequence"/>
</dbReference>
<keyword evidence="3" id="KW-0862">Zinc</keyword>
<evidence type="ECO:0000256" key="3">
    <source>
        <dbReference type="ARBA" id="ARBA00022833"/>
    </source>
</evidence>